<comment type="caution">
    <text evidence="2">The sequence shown here is derived from an EMBL/GenBank/DDBJ whole genome shotgun (WGS) entry which is preliminary data.</text>
</comment>
<evidence type="ECO:0000313" key="3">
    <source>
        <dbReference type="Proteomes" id="UP000283269"/>
    </source>
</evidence>
<organism evidence="2 3">
    <name type="scientific">Psilocybe cyanescens</name>
    <dbReference type="NCBI Taxonomy" id="93625"/>
    <lineage>
        <taxon>Eukaryota</taxon>
        <taxon>Fungi</taxon>
        <taxon>Dikarya</taxon>
        <taxon>Basidiomycota</taxon>
        <taxon>Agaricomycotina</taxon>
        <taxon>Agaricomycetes</taxon>
        <taxon>Agaricomycetidae</taxon>
        <taxon>Agaricales</taxon>
        <taxon>Agaricineae</taxon>
        <taxon>Strophariaceae</taxon>
        <taxon>Psilocybe</taxon>
    </lineage>
</organism>
<dbReference type="OrthoDB" id="3056127at2759"/>
<dbReference type="InterPro" id="IPR036388">
    <property type="entry name" value="WH-like_DNA-bd_sf"/>
</dbReference>
<sequence length="195" mass="21704">MAPFPSSLNLPRSTSESRFCVLLWCTAPSPQDHLGLFFHWKDVQIGNAGGDSEVRTIGDVVPDSRKPTHGSKKLYSIELLHMTSPKTGYCQLPSETKNKLIGAVDAGESIAQAARRYKVNEDTARSIIKKYKATESTENLPRSGHPQKLTETAKHHIIRTAQKQCRVPFGEISNQLGLDVSEQTIQKLLQHEGYH</sequence>
<evidence type="ECO:0000313" key="2">
    <source>
        <dbReference type="EMBL" id="PPQ93392.1"/>
    </source>
</evidence>
<protein>
    <recommendedName>
        <fullName evidence="1">Insertion element IS150 protein InsJ-like helix-turn-helix domain-containing protein</fullName>
    </recommendedName>
</protein>
<dbReference type="EMBL" id="NHYD01000767">
    <property type="protein sequence ID" value="PPQ93392.1"/>
    <property type="molecule type" value="Genomic_DNA"/>
</dbReference>
<proteinExistence type="predicted"/>
<dbReference type="Pfam" id="PF13518">
    <property type="entry name" value="HTH_28"/>
    <property type="match status" value="1"/>
</dbReference>
<dbReference type="InterPro" id="IPR009057">
    <property type="entry name" value="Homeodomain-like_sf"/>
</dbReference>
<dbReference type="AlphaFoldDB" id="A0A409XRF1"/>
<feature type="domain" description="Insertion element IS150 protein InsJ-like helix-turn-helix" evidence="1">
    <location>
        <begin position="99"/>
        <end position="142"/>
    </location>
</feature>
<dbReference type="Proteomes" id="UP000283269">
    <property type="component" value="Unassembled WGS sequence"/>
</dbReference>
<keyword evidence="3" id="KW-1185">Reference proteome</keyword>
<gene>
    <name evidence="2" type="ORF">CVT25_015920</name>
</gene>
<dbReference type="InParanoid" id="A0A409XRF1"/>
<dbReference type="SUPFAM" id="SSF46689">
    <property type="entry name" value="Homeodomain-like"/>
    <property type="match status" value="1"/>
</dbReference>
<name>A0A409XRF1_PSICY</name>
<dbReference type="InterPro" id="IPR055247">
    <property type="entry name" value="InsJ-like_HTH"/>
</dbReference>
<accession>A0A409XRF1</accession>
<reference evidence="2 3" key="1">
    <citation type="journal article" date="2018" name="Evol. Lett.">
        <title>Horizontal gene cluster transfer increased hallucinogenic mushroom diversity.</title>
        <authorList>
            <person name="Reynolds H.T."/>
            <person name="Vijayakumar V."/>
            <person name="Gluck-Thaler E."/>
            <person name="Korotkin H.B."/>
            <person name="Matheny P.B."/>
            <person name="Slot J.C."/>
        </authorList>
    </citation>
    <scope>NUCLEOTIDE SEQUENCE [LARGE SCALE GENOMIC DNA]</scope>
    <source>
        <strain evidence="2 3">2631</strain>
    </source>
</reference>
<evidence type="ECO:0000259" key="1">
    <source>
        <dbReference type="Pfam" id="PF13518"/>
    </source>
</evidence>
<dbReference type="Gene3D" id="1.10.10.10">
    <property type="entry name" value="Winged helix-like DNA-binding domain superfamily/Winged helix DNA-binding domain"/>
    <property type="match status" value="1"/>
</dbReference>